<feature type="transmembrane region" description="Helical" evidence="2">
    <location>
        <begin position="20"/>
        <end position="39"/>
    </location>
</feature>
<dbReference type="InterPro" id="IPR052337">
    <property type="entry name" value="SAT4-like"/>
</dbReference>
<feature type="compositionally biased region" description="Basic and acidic residues" evidence="1">
    <location>
        <begin position="301"/>
        <end position="321"/>
    </location>
</feature>
<feature type="transmembrane region" description="Helical" evidence="2">
    <location>
        <begin position="182"/>
        <end position="202"/>
    </location>
</feature>
<proteinExistence type="predicted"/>
<dbReference type="AlphaFoldDB" id="A0A4V6DT68"/>
<feature type="transmembrane region" description="Helical" evidence="2">
    <location>
        <begin position="60"/>
        <end position="80"/>
    </location>
</feature>
<feature type="transmembrane region" description="Helical" evidence="2">
    <location>
        <begin position="254"/>
        <end position="272"/>
    </location>
</feature>
<sequence length="370" mass="39911">MNSTITSLPVATPEKMLSGIQSLDTLTIGLLIGTTLTIIKRFYIRARITRTIGGTDWFMFATQILFTITCALSLTTTTLLKTYIPVSAPTTTTQTTALLKALTVCYSLSSTTSKISLSSYLPKQAHRLTSPILNILLVLHSITTTVFIAMTLFPCGADLALSLTATCNATRLSTIANLTWSALNAALGALLFLASIADIIVAKDLLRAKLLASLISFIGAASVGASTARLILLFNPVDADPMLQKLSLDTAGTLEIGLAVTAGSMIMFRPLLSRWLGDGSVVDPVVHGKVTMVESRPVTRGRPETRGRSGGERKERKGRTEITTKRIEELEWAERVDRKKRNGVYVIAQELEDGLSPVGSPNVEQSIWKS</sequence>
<evidence type="ECO:0000313" key="4">
    <source>
        <dbReference type="Proteomes" id="UP000308133"/>
    </source>
</evidence>
<gene>
    <name evidence="3" type="ORF">C1H76_8290</name>
</gene>
<organism evidence="3 4">
    <name type="scientific">Elsinoe australis</name>
    <dbReference type="NCBI Taxonomy" id="40998"/>
    <lineage>
        <taxon>Eukaryota</taxon>
        <taxon>Fungi</taxon>
        <taxon>Dikarya</taxon>
        <taxon>Ascomycota</taxon>
        <taxon>Pezizomycotina</taxon>
        <taxon>Dothideomycetes</taxon>
        <taxon>Dothideomycetidae</taxon>
        <taxon>Myriangiales</taxon>
        <taxon>Elsinoaceae</taxon>
        <taxon>Elsinoe</taxon>
    </lineage>
</organism>
<feature type="region of interest" description="Disordered" evidence="1">
    <location>
        <begin position="296"/>
        <end position="321"/>
    </location>
</feature>
<evidence type="ECO:0000313" key="3">
    <source>
        <dbReference type="EMBL" id="TKX19442.1"/>
    </source>
</evidence>
<accession>A0A4V6DT68</accession>
<protein>
    <submittedName>
        <fullName evidence="3">Uncharacterized protein</fullName>
    </submittedName>
</protein>
<evidence type="ECO:0000256" key="2">
    <source>
        <dbReference type="SAM" id="Phobius"/>
    </source>
</evidence>
<dbReference type="PANTHER" id="PTHR33048:SF96">
    <property type="entry name" value="INTEGRAL MEMBRANE PROTEIN"/>
    <property type="match status" value="1"/>
</dbReference>
<feature type="transmembrane region" description="Helical" evidence="2">
    <location>
        <begin position="132"/>
        <end position="153"/>
    </location>
</feature>
<comment type="caution">
    <text evidence="3">The sequence shown here is derived from an EMBL/GenBank/DDBJ whole genome shotgun (WGS) entry which is preliminary data.</text>
</comment>
<reference evidence="3 4" key="1">
    <citation type="submission" date="2018-02" db="EMBL/GenBank/DDBJ databases">
        <title>Draft genome sequences of Elsinoe sp., causing black scab on jojoba.</title>
        <authorList>
            <person name="Stodart B."/>
            <person name="Jeffress S."/>
            <person name="Ash G."/>
            <person name="Arun Chinnappa K."/>
        </authorList>
    </citation>
    <scope>NUCLEOTIDE SEQUENCE [LARGE SCALE GENOMIC DNA]</scope>
    <source>
        <strain evidence="3 4">Hillstone_2</strain>
    </source>
</reference>
<keyword evidence="2" id="KW-1133">Transmembrane helix</keyword>
<keyword evidence="2" id="KW-0472">Membrane</keyword>
<name>A0A4V6DT68_9PEZI</name>
<evidence type="ECO:0000256" key="1">
    <source>
        <dbReference type="SAM" id="MobiDB-lite"/>
    </source>
</evidence>
<dbReference type="PANTHER" id="PTHR33048">
    <property type="entry name" value="PTH11-LIKE INTEGRAL MEMBRANE PROTEIN (AFU_ORTHOLOGUE AFUA_5G11245)"/>
    <property type="match status" value="1"/>
</dbReference>
<dbReference type="Proteomes" id="UP000308133">
    <property type="component" value="Unassembled WGS sequence"/>
</dbReference>
<dbReference type="EMBL" id="PTQR01000114">
    <property type="protein sequence ID" value="TKX19442.1"/>
    <property type="molecule type" value="Genomic_DNA"/>
</dbReference>
<feature type="transmembrane region" description="Helical" evidence="2">
    <location>
        <begin position="214"/>
        <end position="234"/>
    </location>
</feature>
<keyword evidence="2" id="KW-0812">Transmembrane</keyword>